<evidence type="ECO:0000256" key="2">
    <source>
        <dbReference type="ARBA" id="ARBA00006162"/>
    </source>
</evidence>
<feature type="transmembrane region" description="Helical" evidence="7">
    <location>
        <begin position="330"/>
        <end position="348"/>
    </location>
</feature>
<gene>
    <name evidence="10" type="ORF">FB564_0322</name>
    <name evidence="9" type="ORF">Sar04_27400</name>
</gene>
<dbReference type="EMBL" id="VFOL01000001">
    <property type="protein sequence ID" value="TQL35282.1"/>
    <property type="molecule type" value="Genomic_DNA"/>
</dbReference>
<dbReference type="RefSeq" id="WP_018802205.1">
    <property type="nucleotide sequence ID" value="NZ_BOQM01000018.1"/>
</dbReference>
<evidence type="ECO:0000256" key="6">
    <source>
        <dbReference type="ARBA" id="ARBA00023136"/>
    </source>
</evidence>
<feature type="transmembrane region" description="Helical" evidence="7">
    <location>
        <begin position="382"/>
        <end position="401"/>
    </location>
</feature>
<protein>
    <submittedName>
        <fullName evidence="10">Type VII secretion integral membrane protein EccD</fullName>
    </submittedName>
</protein>
<evidence type="ECO:0000256" key="4">
    <source>
        <dbReference type="ARBA" id="ARBA00022692"/>
    </source>
</evidence>
<feature type="transmembrane region" description="Helical" evidence="7">
    <location>
        <begin position="158"/>
        <end position="176"/>
    </location>
</feature>
<evidence type="ECO:0000313" key="10">
    <source>
        <dbReference type="EMBL" id="TQL35282.1"/>
    </source>
</evidence>
<sequence>MTGIDGGMVAVAPPAATAGDVCRITIDTAAGRVDLAVPVDTPMAEVLPLVVRHVDPALTGSGATATYVLQRLGERALDEDRTPAALGLRDGDVLYLRPSEDPLPPIDVDDVVDGVGAVIRDRPDAWHPGYTRRLLLGLTVMVLAGMLIGLLLPAPAGWRVGAAAGVALFLVAASGTSSRALGDGGVGVLLGIAAVPFAGLAGASVPFAAGADAWNGTQLMAAGAAATATATVVALAVAVARPLFVGMAVAAGYAVLAGVLIVAMRTSGVGAAVIVASLAYFTGVASPTVAVRVARLRPPRLPTTAEELQQDIDPIPEDLVRSRTVVADRYLSALFAAAGAAVVAALVALSTDAGWAPTSFVVVLSLALLLRARTLVNAWQRLATAVPGAVGLLLLALALAARADASARSALLTVGAVCVGAIVAVVHHLPPHRSSPWWGRSADVLETLAAIAIAPLALAVLGVYARVRGLGG</sequence>
<dbReference type="Pfam" id="PF08817">
    <property type="entry name" value="YukD"/>
    <property type="match status" value="1"/>
</dbReference>
<organism evidence="10 11">
    <name type="scientific">Salinispora arenicola</name>
    <dbReference type="NCBI Taxonomy" id="168697"/>
    <lineage>
        <taxon>Bacteria</taxon>
        <taxon>Bacillati</taxon>
        <taxon>Actinomycetota</taxon>
        <taxon>Actinomycetes</taxon>
        <taxon>Micromonosporales</taxon>
        <taxon>Micromonosporaceae</taxon>
        <taxon>Salinispora</taxon>
    </lineage>
</organism>
<evidence type="ECO:0000256" key="7">
    <source>
        <dbReference type="SAM" id="Phobius"/>
    </source>
</evidence>
<reference evidence="10 11" key="1">
    <citation type="submission" date="2019-06" db="EMBL/GenBank/DDBJ databases">
        <title>Sequencing the genomes of 1000 actinobacteria strains.</title>
        <authorList>
            <person name="Klenk H.-P."/>
        </authorList>
    </citation>
    <scope>NUCLEOTIDE SEQUENCE [LARGE SCALE GENOMIC DNA]</scope>
    <source>
        <strain evidence="10 11">DSM 44819</strain>
    </source>
</reference>
<keyword evidence="4 7" id="KW-0812">Transmembrane</keyword>
<keyword evidence="6 7" id="KW-0472">Membrane</keyword>
<feature type="transmembrane region" description="Helical" evidence="7">
    <location>
        <begin position="407"/>
        <end position="426"/>
    </location>
</feature>
<feature type="transmembrane region" description="Helical" evidence="7">
    <location>
        <begin position="447"/>
        <end position="467"/>
    </location>
</feature>
<dbReference type="PIRSF" id="PIRSF017804">
    <property type="entry name" value="Secretion_EccD1"/>
    <property type="match status" value="1"/>
</dbReference>
<dbReference type="Gene3D" id="3.10.20.90">
    <property type="entry name" value="Phosphatidylinositol 3-kinase Catalytic Subunit, Chain A, domain 1"/>
    <property type="match status" value="1"/>
</dbReference>
<dbReference type="EMBL" id="BOQM01000018">
    <property type="protein sequence ID" value="GIM86004.1"/>
    <property type="molecule type" value="Genomic_DNA"/>
</dbReference>
<feature type="transmembrane region" description="Helical" evidence="7">
    <location>
        <begin position="219"/>
        <end position="237"/>
    </location>
</feature>
<evidence type="ECO:0000256" key="1">
    <source>
        <dbReference type="ARBA" id="ARBA00004651"/>
    </source>
</evidence>
<keyword evidence="5 7" id="KW-1133">Transmembrane helix</keyword>
<feature type="domain" description="EccD-like transmembrane" evidence="8">
    <location>
        <begin position="131"/>
        <end position="470"/>
    </location>
</feature>
<feature type="transmembrane region" description="Helical" evidence="7">
    <location>
        <begin position="269"/>
        <end position="291"/>
    </location>
</feature>
<feature type="transmembrane region" description="Helical" evidence="7">
    <location>
        <begin position="134"/>
        <end position="152"/>
    </location>
</feature>
<keyword evidence="3" id="KW-1003">Cell membrane</keyword>
<evidence type="ECO:0000256" key="5">
    <source>
        <dbReference type="ARBA" id="ARBA00022989"/>
    </source>
</evidence>
<evidence type="ECO:0000313" key="11">
    <source>
        <dbReference type="Proteomes" id="UP000315983"/>
    </source>
</evidence>
<accession>A0A542XHG8</accession>
<dbReference type="Proteomes" id="UP000677457">
    <property type="component" value="Unassembled WGS sequence"/>
</dbReference>
<comment type="caution">
    <text evidence="10">The sequence shown here is derived from an EMBL/GenBank/DDBJ whole genome shotgun (WGS) entry which is preliminary data.</text>
</comment>
<dbReference type="GeneID" id="93769679"/>
<dbReference type="InterPro" id="IPR044049">
    <property type="entry name" value="EccD_transm"/>
</dbReference>
<dbReference type="AlphaFoldDB" id="A0A542XHG8"/>
<comment type="similarity">
    <text evidence="2">Belongs to the EccD/Snm4 family.</text>
</comment>
<dbReference type="GO" id="GO:0005886">
    <property type="term" value="C:plasma membrane"/>
    <property type="evidence" value="ECO:0007669"/>
    <property type="project" value="UniProtKB-SubCell"/>
</dbReference>
<evidence type="ECO:0000313" key="9">
    <source>
        <dbReference type="EMBL" id="GIM86004.1"/>
    </source>
</evidence>
<proteinExistence type="inferred from homology"/>
<dbReference type="Pfam" id="PF19053">
    <property type="entry name" value="EccD"/>
    <property type="match status" value="1"/>
</dbReference>
<dbReference type="NCBIfam" id="TIGR03920">
    <property type="entry name" value="T7SS_EccD"/>
    <property type="match status" value="1"/>
</dbReference>
<evidence type="ECO:0000256" key="3">
    <source>
        <dbReference type="ARBA" id="ARBA00022475"/>
    </source>
</evidence>
<comment type="subcellular location">
    <subcellularLocation>
        <location evidence="1">Cell membrane</location>
        <topology evidence="1">Multi-pass membrane protein</topology>
    </subcellularLocation>
</comment>
<keyword evidence="12" id="KW-1185">Reference proteome</keyword>
<feature type="transmembrane region" description="Helical" evidence="7">
    <location>
        <begin position="244"/>
        <end position="263"/>
    </location>
</feature>
<name>A0A542XHG8_SALAC</name>
<dbReference type="Proteomes" id="UP000315983">
    <property type="component" value="Unassembled WGS sequence"/>
</dbReference>
<dbReference type="InterPro" id="IPR006707">
    <property type="entry name" value="T7SS_EccD"/>
</dbReference>
<evidence type="ECO:0000313" key="12">
    <source>
        <dbReference type="Proteomes" id="UP000677457"/>
    </source>
</evidence>
<dbReference type="InterPro" id="IPR024962">
    <property type="entry name" value="YukD-like"/>
</dbReference>
<reference evidence="9 12" key="2">
    <citation type="submission" date="2021-03" db="EMBL/GenBank/DDBJ databases">
        <title>Whole genome shotgun sequence of Salinispora arenicola NBRC 105043.</title>
        <authorList>
            <person name="Komaki H."/>
            <person name="Tamura T."/>
        </authorList>
    </citation>
    <scope>NUCLEOTIDE SEQUENCE [LARGE SCALE GENOMIC DNA]</scope>
    <source>
        <strain evidence="9 12">NBRC 105043</strain>
    </source>
</reference>
<feature type="transmembrane region" description="Helical" evidence="7">
    <location>
        <begin position="188"/>
        <end position="207"/>
    </location>
</feature>
<evidence type="ECO:0000259" key="8">
    <source>
        <dbReference type="Pfam" id="PF19053"/>
    </source>
</evidence>